<dbReference type="PANTHER" id="PTHR33254">
    <property type="entry name" value="4-HYDROXY-4-METHYL-2-OXOGLUTARATE ALDOLASE 3-RELATED"/>
    <property type="match status" value="1"/>
</dbReference>
<dbReference type="Proteomes" id="UP000199092">
    <property type="component" value="Chromosome I"/>
</dbReference>
<dbReference type="AlphaFoldDB" id="A0A1H1U5V9"/>
<evidence type="ECO:0000256" key="12">
    <source>
        <dbReference type="ARBA" id="ARBA00047973"/>
    </source>
</evidence>
<evidence type="ECO:0000256" key="10">
    <source>
        <dbReference type="ARBA" id="ARBA00030169"/>
    </source>
</evidence>
<evidence type="ECO:0000256" key="7">
    <source>
        <dbReference type="ARBA" id="ARBA00016549"/>
    </source>
</evidence>
<sequence>MSGSDEASLLERLGRVDTTSLVDAGGASGVLPGSIRPLRPGLRFVGRAVTVEARADLMSVIEGLRSSGPGDVLVVAAGSLEHAVAGELFGTEAVRRGLAGLVVDGLCRDSRALRELGFPVFARGVAPTAFGARKPPVVQVPVRIGPVEVQPGDLVVGDDDGVVVGSVEAMAAVVERAEAIQHREDALAEQLRAGSSLFDHLDYDRHRDAVLAGEDSGLTFS</sequence>
<comment type="similarity">
    <text evidence="3">Belongs to the class II aldolase/RraA-like family.</text>
</comment>
<dbReference type="InterPro" id="IPR036704">
    <property type="entry name" value="RraA/RraA-like_sf"/>
</dbReference>
<dbReference type="Gene3D" id="3.50.30.40">
    <property type="entry name" value="Ribonuclease E inhibitor RraA/RraA-like"/>
    <property type="match status" value="1"/>
</dbReference>
<keyword evidence="14" id="KW-0808">Transferase</keyword>
<dbReference type="GO" id="GO:0008948">
    <property type="term" value="F:oxaloacetate decarboxylase activity"/>
    <property type="evidence" value="ECO:0007669"/>
    <property type="project" value="UniProtKB-EC"/>
</dbReference>
<accession>A0A1H1U5V9</accession>
<dbReference type="GO" id="GO:0047443">
    <property type="term" value="F:4-hydroxy-4-methyl-2-oxoglutarate aldolase activity"/>
    <property type="evidence" value="ECO:0007669"/>
    <property type="project" value="UniProtKB-EC"/>
</dbReference>
<proteinExistence type="inferred from homology"/>
<keyword evidence="13" id="KW-0479">Metal-binding</keyword>
<evidence type="ECO:0000256" key="8">
    <source>
        <dbReference type="ARBA" id="ARBA00025046"/>
    </source>
</evidence>
<dbReference type="GO" id="GO:0046872">
    <property type="term" value="F:metal ion binding"/>
    <property type="evidence" value="ECO:0007669"/>
    <property type="project" value="UniProtKB-KW"/>
</dbReference>
<evidence type="ECO:0000256" key="9">
    <source>
        <dbReference type="ARBA" id="ARBA00029596"/>
    </source>
</evidence>
<evidence type="ECO:0000313" key="15">
    <source>
        <dbReference type="Proteomes" id="UP000199092"/>
    </source>
</evidence>
<dbReference type="Pfam" id="PF03737">
    <property type="entry name" value="RraA-like"/>
    <property type="match status" value="1"/>
</dbReference>
<dbReference type="EMBL" id="LT629749">
    <property type="protein sequence ID" value="SDS67868.1"/>
    <property type="molecule type" value="Genomic_DNA"/>
</dbReference>
<keyword evidence="13" id="KW-0460">Magnesium</keyword>
<evidence type="ECO:0000256" key="11">
    <source>
        <dbReference type="ARBA" id="ARBA00032305"/>
    </source>
</evidence>
<dbReference type="EC" id="4.1.3.17" evidence="5"/>
<dbReference type="EC" id="4.1.1.112" evidence="6"/>
<comment type="function">
    <text evidence="8">Catalyzes the aldol cleavage of 4-hydroxy-4-methyl-2-oxoglutarate (HMG) into 2 molecules of pyruvate. Also contains a secondary oxaloacetate (OAA) decarboxylase activity due to the common pyruvate enolate transition state formed following C-C bond cleavage in the retro-aldol and decarboxylation reactions.</text>
</comment>
<comment type="catalytic activity">
    <reaction evidence="1">
        <text>4-hydroxy-4-methyl-2-oxoglutarate = 2 pyruvate</text>
        <dbReference type="Rhea" id="RHEA:22748"/>
        <dbReference type="ChEBI" id="CHEBI:15361"/>
        <dbReference type="ChEBI" id="CHEBI:58276"/>
        <dbReference type="EC" id="4.1.3.17"/>
    </reaction>
</comment>
<dbReference type="RefSeq" id="WP_091412841.1">
    <property type="nucleotide sequence ID" value="NZ_LT629749.1"/>
</dbReference>
<protein>
    <recommendedName>
        <fullName evidence="7">Putative 4-hydroxy-4-methyl-2-oxoglutarate aldolase</fullName>
        <ecNumber evidence="6">4.1.1.112</ecNumber>
        <ecNumber evidence="5">4.1.3.17</ecNumber>
    </recommendedName>
    <alternativeName>
        <fullName evidence="11">Oxaloacetate decarboxylase</fullName>
    </alternativeName>
    <alternativeName>
        <fullName evidence="9">Regulator of ribonuclease activity homolog</fullName>
    </alternativeName>
    <alternativeName>
        <fullName evidence="10">RraA-like protein</fullName>
    </alternativeName>
</protein>
<dbReference type="SUPFAM" id="SSF89562">
    <property type="entry name" value="RraA-like"/>
    <property type="match status" value="1"/>
</dbReference>
<evidence type="ECO:0000256" key="6">
    <source>
        <dbReference type="ARBA" id="ARBA00012947"/>
    </source>
</evidence>
<evidence type="ECO:0000256" key="4">
    <source>
        <dbReference type="ARBA" id="ARBA00011233"/>
    </source>
</evidence>
<name>A0A1H1U5V9_9ACTN</name>
<dbReference type="PANTHER" id="PTHR33254:SF4">
    <property type="entry name" value="4-HYDROXY-4-METHYL-2-OXOGLUTARATE ALDOLASE 3-RELATED"/>
    <property type="match status" value="1"/>
</dbReference>
<dbReference type="STRING" id="546871.SAMN04488543_2174"/>
<dbReference type="GO" id="GO:0032259">
    <property type="term" value="P:methylation"/>
    <property type="evidence" value="ECO:0007669"/>
    <property type="project" value="UniProtKB-KW"/>
</dbReference>
<feature type="binding site" evidence="13">
    <location>
        <position position="108"/>
    </location>
    <ligand>
        <name>substrate</name>
    </ligand>
</feature>
<gene>
    <name evidence="14" type="ORF">SAMN04488543_2174</name>
</gene>
<dbReference type="GO" id="GO:0008168">
    <property type="term" value="F:methyltransferase activity"/>
    <property type="evidence" value="ECO:0007669"/>
    <property type="project" value="UniProtKB-KW"/>
</dbReference>
<evidence type="ECO:0000313" key="14">
    <source>
        <dbReference type="EMBL" id="SDS67868.1"/>
    </source>
</evidence>
<comment type="cofactor">
    <cofactor evidence="13">
        <name>Mg(2+)</name>
        <dbReference type="ChEBI" id="CHEBI:18420"/>
    </cofactor>
</comment>
<evidence type="ECO:0000256" key="1">
    <source>
        <dbReference type="ARBA" id="ARBA00001342"/>
    </source>
</evidence>
<reference evidence="14 15" key="1">
    <citation type="submission" date="2016-10" db="EMBL/GenBank/DDBJ databases">
        <authorList>
            <person name="de Groot N.N."/>
        </authorList>
    </citation>
    <scope>NUCLEOTIDE SEQUENCE [LARGE SCALE GENOMIC DNA]</scope>
    <source>
        <strain evidence="14 15">DSM 21741</strain>
    </source>
</reference>
<keyword evidence="15" id="KW-1185">Reference proteome</keyword>
<comment type="cofactor">
    <cofactor evidence="2">
        <name>a divalent metal cation</name>
        <dbReference type="ChEBI" id="CHEBI:60240"/>
    </cofactor>
</comment>
<comment type="subunit">
    <text evidence="4">Homotrimer.</text>
</comment>
<feature type="binding site" evidence="13">
    <location>
        <position position="109"/>
    </location>
    <ligand>
        <name>Mg(2+)</name>
        <dbReference type="ChEBI" id="CHEBI:18420"/>
    </ligand>
</feature>
<evidence type="ECO:0000256" key="3">
    <source>
        <dbReference type="ARBA" id="ARBA00008621"/>
    </source>
</evidence>
<dbReference type="OrthoDB" id="943692at2"/>
<comment type="catalytic activity">
    <reaction evidence="12">
        <text>oxaloacetate + H(+) = pyruvate + CO2</text>
        <dbReference type="Rhea" id="RHEA:15641"/>
        <dbReference type="ChEBI" id="CHEBI:15361"/>
        <dbReference type="ChEBI" id="CHEBI:15378"/>
        <dbReference type="ChEBI" id="CHEBI:16452"/>
        <dbReference type="ChEBI" id="CHEBI:16526"/>
        <dbReference type="EC" id="4.1.1.112"/>
    </reaction>
</comment>
<evidence type="ECO:0000256" key="13">
    <source>
        <dbReference type="PIRSR" id="PIRSR605493-1"/>
    </source>
</evidence>
<keyword evidence="14" id="KW-0489">Methyltransferase</keyword>
<evidence type="ECO:0000256" key="5">
    <source>
        <dbReference type="ARBA" id="ARBA00012213"/>
    </source>
</evidence>
<evidence type="ECO:0000256" key="2">
    <source>
        <dbReference type="ARBA" id="ARBA00001968"/>
    </source>
</evidence>
<organism evidence="14 15">
    <name type="scientific">Friedmanniella luteola</name>
    <dbReference type="NCBI Taxonomy" id="546871"/>
    <lineage>
        <taxon>Bacteria</taxon>
        <taxon>Bacillati</taxon>
        <taxon>Actinomycetota</taxon>
        <taxon>Actinomycetes</taxon>
        <taxon>Propionibacteriales</taxon>
        <taxon>Nocardioidaceae</taxon>
        <taxon>Friedmanniella</taxon>
    </lineage>
</organism>
<dbReference type="CDD" id="cd16841">
    <property type="entry name" value="RraA_family"/>
    <property type="match status" value="1"/>
</dbReference>
<dbReference type="InterPro" id="IPR005493">
    <property type="entry name" value="RraA/RraA-like"/>
</dbReference>